<name>X1U049_9ZZZZ</name>
<protein>
    <submittedName>
        <fullName evidence="1">Uncharacterized protein</fullName>
    </submittedName>
</protein>
<dbReference type="AlphaFoldDB" id="X1U049"/>
<gene>
    <name evidence="1" type="ORF">S12H4_34734</name>
</gene>
<comment type="caution">
    <text evidence="1">The sequence shown here is derived from an EMBL/GenBank/DDBJ whole genome shotgun (WGS) entry which is preliminary data.</text>
</comment>
<dbReference type="EMBL" id="BARW01020573">
    <property type="protein sequence ID" value="GAI93210.1"/>
    <property type="molecule type" value="Genomic_DNA"/>
</dbReference>
<organism evidence="1">
    <name type="scientific">marine sediment metagenome</name>
    <dbReference type="NCBI Taxonomy" id="412755"/>
    <lineage>
        <taxon>unclassified sequences</taxon>
        <taxon>metagenomes</taxon>
        <taxon>ecological metagenomes</taxon>
    </lineage>
</organism>
<sequence>MVRLGRLKEANIDWEDTAIKHRGIVGTPSTRTQYIKEHIGRSEISTGASVVLLKAVHGLDTIVGGIAQFRAITNAASVVKNTAVYGSVHHASCIKFAIEGKGEMATTGYFSYIVFGTASS</sequence>
<proteinExistence type="predicted"/>
<reference evidence="1" key="1">
    <citation type="journal article" date="2014" name="Front. Microbiol.">
        <title>High frequency of phylogenetically diverse reductive dehalogenase-homologous genes in deep subseafloor sedimentary metagenomes.</title>
        <authorList>
            <person name="Kawai M."/>
            <person name="Futagami T."/>
            <person name="Toyoda A."/>
            <person name="Takaki Y."/>
            <person name="Nishi S."/>
            <person name="Hori S."/>
            <person name="Arai W."/>
            <person name="Tsubouchi T."/>
            <person name="Morono Y."/>
            <person name="Uchiyama I."/>
            <person name="Ito T."/>
            <person name="Fujiyama A."/>
            <person name="Inagaki F."/>
            <person name="Takami H."/>
        </authorList>
    </citation>
    <scope>NUCLEOTIDE SEQUENCE</scope>
    <source>
        <strain evidence="1">Expedition CK06-06</strain>
    </source>
</reference>
<accession>X1U049</accession>
<evidence type="ECO:0000313" key="1">
    <source>
        <dbReference type="EMBL" id="GAI93210.1"/>
    </source>
</evidence>